<evidence type="ECO:0000313" key="1">
    <source>
        <dbReference type="EMBL" id="KAL0468749.1"/>
    </source>
</evidence>
<keyword evidence="2" id="KW-1185">Reference proteome</keyword>
<gene>
    <name evidence="1" type="ORF">QR685DRAFT_573053</name>
</gene>
<evidence type="ECO:0000313" key="2">
    <source>
        <dbReference type="Proteomes" id="UP001451303"/>
    </source>
</evidence>
<accession>A0ABR3D7T4</accession>
<dbReference type="Proteomes" id="UP001451303">
    <property type="component" value="Unassembled WGS sequence"/>
</dbReference>
<reference evidence="1 2" key="1">
    <citation type="submission" date="2023-09" db="EMBL/GenBank/DDBJ databases">
        <title>Multi-omics analysis of a traditional fermented food reveals byproduct-associated fungal strains for waste-to-food upcycling.</title>
        <authorList>
            <consortium name="Lawrence Berkeley National Laboratory"/>
            <person name="Rekdal V.M."/>
            <person name="Villalobos-Escobedo J.M."/>
            <person name="Rodriguez-Valeron N."/>
            <person name="Garcia M.O."/>
            <person name="Vasquez D.P."/>
            <person name="Damayanti I."/>
            <person name="Sorensen P.M."/>
            <person name="Baidoo E.E."/>
            <person name="De Carvalho A.C."/>
            <person name="Riley R."/>
            <person name="Lipzen A."/>
            <person name="He G."/>
            <person name="Yan M."/>
            <person name="Haridas S."/>
            <person name="Daum C."/>
            <person name="Yoshinaga Y."/>
            <person name="Ng V."/>
            <person name="Grigoriev I.V."/>
            <person name="Munk R."/>
            <person name="Nuraida L."/>
            <person name="Wijaya C.H."/>
            <person name="Morales P.-C."/>
            <person name="Keasling J.D."/>
        </authorList>
    </citation>
    <scope>NUCLEOTIDE SEQUENCE [LARGE SCALE GENOMIC DNA]</scope>
    <source>
        <strain evidence="1 2">FGSC 2613</strain>
    </source>
</reference>
<dbReference type="EMBL" id="JAVLET010000006">
    <property type="protein sequence ID" value="KAL0468749.1"/>
    <property type="molecule type" value="Genomic_DNA"/>
</dbReference>
<sequence>MFQYTTSPLVAALPNGVTFTHRHTSNSVRGDSIFRLLLYLPRPECPVGLFVKTTKYETCGEVQHPTKRYHGHALNHRGLTCSIEAECWGRRLLWSLDLSLSQFQSDHDTRGICPKGKALAGICLIHNVRRECHRRKFFHGSARACPVNTALWLHARVGYCRRSSANGGKAKRANCRIDALASGVVCRWNGRVMMRWRNLVERANEMSWHYRQSLWAVDWMTEGRTKLLTQLSQAKNFITSLPPTSIRPHAGNTDNVCSSVNLDSGVKGFPLDTGSLALEVTNIPYFLGQVGSASLTLPPGFVTVARCLSSLSSSLFSVLSVNPQDIQRTSSTKFKASPRRGLPKILILSPPIPSRHWLPPSHSLNNHTSTKWADTRLLLPARPPAPLEVSTVVLQDLAQRPKPSGTAAPVALGLSTLISTNIAPIANIDVAHLARSPPSNITPADEDLDAQ</sequence>
<comment type="caution">
    <text evidence="1">The sequence shown here is derived from an EMBL/GenBank/DDBJ whole genome shotgun (WGS) entry which is preliminary data.</text>
</comment>
<protein>
    <submittedName>
        <fullName evidence="1">Uncharacterized protein</fullName>
    </submittedName>
</protein>
<organism evidence="1 2">
    <name type="scientific">Neurospora intermedia</name>
    <dbReference type="NCBI Taxonomy" id="5142"/>
    <lineage>
        <taxon>Eukaryota</taxon>
        <taxon>Fungi</taxon>
        <taxon>Dikarya</taxon>
        <taxon>Ascomycota</taxon>
        <taxon>Pezizomycotina</taxon>
        <taxon>Sordariomycetes</taxon>
        <taxon>Sordariomycetidae</taxon>
        <taxon>Sordariales</taxon>
        <taxon>Sordariaceae</taxon>
        <taxon>Neurospora</taxon>
    </lineage>
</organism>
<name>A0ABR3D7T4_NEUIN</name>
<proteinExistence type="predicted"/>